<accession>A0ABS2N457</accession>
<reference evidence="1 2" key="1">
    <citation type="submission" date="2021-01" db="EMBL/GenBank/DDBJ databases">
        <title>Genomic Encyclopedia of Type Strains, Phase IV (KMG-IV): sequencing the most valuable type-strain genomes for metagenomic binning, comparative biology and taxonomic classification.</title>
        <authorList>
            <person name="Goeker M."/>
        </authorList>
    </citation>
    <scope>NUCLEOTIDE SEQUENCE [LARGE SCALE GENOMIC DNA]</scope>
    <source>
        <strain evidence="1 2">DSM 23711</strain>
    </source>
</reference>
<comment type="caution">
    <text evidence="1">The sequence shown here is derived from an EMBL/GenBank/DDBJ whole genome shotgun (WGS) entry which is preliminary data.</text>
</comment>
<gene>
    <name evidence="1" type="ORF">JOC48_003462</name>
</gene>
<proteinExistence type="predicted"/>
<sequence>MSEFLMLGSFSPILKKLRREKEIYGWREASLYHGHYACIISGLTYDLTVHHLKSFSSILEETVDELTQSKIIDSDWYLAPCITNEIRSLFLKKHRVYGLGVVLHKKIHREFHRLYGNKNTHEQFKDFKNSITRNRLDELLKTPEDGDTICTKCNKVVEILFNDSCLNCLDS</sequence>
<organism evidence="1 2">
    <name type="scientific">Aquibacillus albus</name>
    <dbReference type="NCBI Taxonomy" id="1168171"/>
    <lineage>
        <taxon>Bacteria</taxon>
        <taxon>Bacillati</taxon>
        <taxon>Bacillota</taxon>
        <taxon>Bacilli</taxon>
        <taxon>Bacillales</taxon>
        <taxon>Bacillaceae</taxon>
        <taxon>Aquibacillus</taxon>
    </lineage>
</organism>
<keyword evidence="2" id="KW-1185">Reference proteome</keyword>
<evidence type="ECO:0000313" key="2">
    <source>
        <dbReference type="Proteomes" id="UP001296943"/>
    </source>
</evidence>
<evidence type="ECO:0000313" key="1">
    <source>
        <dbReference type="EMBL" id="MBM7572930.1"/>
    </source>
</evidence>
<dbReference type="Proteomes" id="UP001296943">
    <property type="component" value="Unassembled WGS sequence"/>
</dbReference>
<dbReference type="RefSeq" id="WP_204501604.1">
    <property type="nucleotide sequence ID" value="NZ_JAFBDR010000023.1"/>
</dbReference>
<dbReference type="EMBL" id="JAFBDR010000023">
    <property type="protein sequence ID" value="MBM7572930.1"/>
    <property type="molecule type" value="Genomic_DNA"/>
</dbReference>
<name>A0ABS2N457_9BACI</name>
<protein>
    <submittedName>
        <fullName evidence="1">Uncharacterized protein</fullName>
    </submittedName>
</protein>